<feature type="transmembrane region" description="Helical" evidence="5">
    <location>
        <begin position="154"/>
        <end position="174"/>
    </location>
</feature>
<evidence type="ECO:0000256" key="3">
    <source>
        <dbReference type="ARBA" id="ARBA00022989"/>
    </source>
</evidence>
<evidence type="ECO:0000256" key="5">
    <source>
        <dbReference type="SAM" id="Phobius"/>
    </source>
</evidence>
<accession>A0A410WYW1</accession>
<name>A0A410WYW1_9BACL</name>
<keyword evidence="4 5" id="KW-0472">Membrane</keyword>
<reference evidence="7 8" key="1">
    <citation type="submission" date="2018-01" db="EMBL/GenBank/DDBJ databases">
        <title>The whole genome sequencing and assembly of Paenibacillus chitinolyticus KCCM 41400 strain.</title>
        <authorList>
            <person name="Kim J.-Y."/>
            <person name="Park M.-K."/>
            <person name="Lee Y.-J."/>
            <person name="Yi H."/>
            <person name="Bahn Y.-S."/>
            <person name="Kim J.F."/>
            <person name="Lee D.-W."/>
        </authorList>
    </citation>
    <scope>NUCLEOTIDE SEQUENCE [LARGE SCALE GENOMIC DNA]</scope>
    <source>
        <strain evidence="7 8">KCCM 41400</strain>
    </source>
</reference>
<dbReference type="GeneID" id="95376766"/>
<dbReference type="EMBL" id="JAMDMJ010000013">
    <property type="protein sequence ID" value="MCY9596514.1"/>
    <property type="molecule type" value="Genomic_DNA"/>
</dbReference>
<gene>
    <name evidence="7" type="primary">ytaF</name>
    <name evidence="6" type="ORF">M5X16_12095</name>
    <name evidence="7" type="ORF">PC41400_18395</name>
</gene>
<feature type="transmembrane region" description="Helical" evidence="5">
    <location>
        <begin position="31"/>
        <end position="53"/>
    </location>
</feature>
<evidence type="ECO:0000313" key="8">
    <source>
        <dbReference type="Proteomes" id="UP000288943"/>
    </source>
</evidence>
<dbReference type="PANTHER" id="PTHR35529:SF2">
    <property type="entry name" value="SPORULATION PROTEIN YTAF-RELATED"/>
    <property type="match status" value="1"/>
</dbReference>
<evidence type="ECO:0000256" key="2">
    <source>
        <dbReference type="ARBA" id="ARBA00022692"/>
    </source>
</evidence>
<keyword evidence="3 5" id="KW-1133">Transmembrane helix</keyword>
<dbReference type="InterPro" id="IPR014205">
    <property type="entry name" value="Spore_YtaF"/>
</dbReference>
<evidence type="ECO:0000256" key="1">
    <source>
        <dbReference type="ARBA" id="ARBA00022475"/>
    </source>
</evidence>
<keyword evidence="9" id="KW-1185">Reference proteome</keyword>
<dbReference type="KEGG" id="pchi:PC41400_18395"/>
<dbReference type="Proteomes" id="UP001527202">
    <property type="component" value="Unassembled WGS sequence"/>
</dbReference>
<dbReference type="PANTHER" id="PTHR35529">
    <property type="entry name" value="MANGANESE EFFLUX PUMP MNTP-RELATED"/>
    <property type="match status" value="1"/>
</dbReference>
<evidence type="ECO:0000313" key="7">
    <source>
        <dbReference type="EMBL" id="QAV19523.1"/>
    </source>
</evidence>
<evidence type="ECO:0000256" key="4">
    <source>
        <dbReference type="ARBA" id="ARBA00023136"/>
    </source>
</evidence>
<protein>
    <submittedName>
        <fullName evidence="7">Sporulation membrane protein YtaF</fullName>
    </submittedName>
</protein>
<reference evidence="6 9" key="2">
    <citation type="submission" date="2022-05" db="EMBL/GenBank/DDBJ databases">
        <title>Genome Sequencing of Bee-Associated Microbes.</title>
        <authorList>
            <person name="Dunlap C."/>
        </authorList>
    </citation>
    <scope>NUCLEOTIDE SEQUENCE [LARGE SCALE GENOMIC DNA]</scope>
    <source>
        <strain evidence="6 9">NRRL B-23120</strain>
    </source>
</reference>
<dbReference type="AlphaFoldDB" id="A0A410WYW1"/>
<evidence type="ECO:0000313" key="6">
    <source>
        <dbReference type="EMBL" id="MCY9596514.1"/>
    </source>
</evidence>
<dbReference type="OrthoDB" id="1679205at2"/>
<dbReference type="RefSeq" id="WP_042226681.1">
    <property type="nucleotide sequence ID" value="NZ_CP026520.1"/>
</dbReference>
<evidence type="ECO:0000313" key="9">
    <source>
        <dbReference type="Proteomes" id="UP001527202"/>
    </source>
</evidence>
<feature type="transmembrane region" description="Helical" evidence="5">
    <location>
        <begin position="186"/>
        <end position="205"/>
    </location>
</feature>
<proteinExistence type="predicted"/>
<dbReference type="InterPro" id="IPR003810">
    <property type="entry name" value="Mntp/YtaF"/>
</dbReference>
<feature type="transmembrane region" description="Helical" evidence="5">
    <location>
        <begin position="65"/>
        <end position="86"/>
    </location>
</feature>
<keyword evidence="1" id="KW-1003">Cell membrane</keyword>
<dbReference type="NCBIfam" id="TIGR02840">
    <property type="entry name" value="spore_YtaF"/>
    <property type="match status" value="1"/>
</dbReference>
<sequence>MAWLLILGFAISSSLDNLGVGISYGIRKIRIGMLSNLIVAGVCFLFSYTGIWFGKWISSVLPGMLPVLLSAFSLFFIGIRIILMAAPGKEPEVAPSPSKRNGNGLRSILRNPEQVDRDNSKHIGIAESFILGIALSANALTNGLSAGLLGLSPFAISLTAAFGSFLTVWLGVWLGGKVAGIRIGSFTLGQFGTLVSGMMLLVIAANSLL</sequence>
<dbReference type="EMBL" id="CP026520">
    <property type="protein sequence ID" value="QAV19523.1"/>
    <property type="molecule type" value="Genomic_DNA"/>
</dbReference>
<keyword evidence="2 5" id="KW-0812">Transmembrane</keyword>
<dbReference type="Proteomes" id="UP000288943">
    <property type="component" value="Chromosome"/>
</dbReference>
<organism evidence="7 8">
    <name type="scientific">Paenibacillus chitinolyticus</name>
    <dbReference type="NCBI Taxonomy" id="79263"/>
    <lineage>
        <taxon>Bacteria</taxon>
        <taxon>Bacillati</taxon>
        <taxon>Bacillota</taxon>
        <taxon>Bacilli</taxon>
        <taxon>Bacillales</taxon>
        <taxon>Paenibacillaceae</taxon>
        <taxon>Paenibacillus</taxon>
    </lineage>
</organism>
<dbReference type="Pfam" id="PF02659">
    <property type="entry name" value="Mntp"/>
    <property type="match status" value="2"/>
</dbReference>